<keyword evidence="3" id="KW-1185">Reference proteome</keyword>
<organism evidence="2 3">
    <name type="scientific">Holtiella tumoricola</name>
    <dbReference type="NCBI Taxonomy" id="3018743"/>
    <lineage>
        <taxon>Bacteria</taxon>
        <taxon>Bacillati</taxon>
        <taxon>Bacillota</taxon>
        <taxon>Clostridia</taxon>
        <taxon>Lachnospirales</taxon>
        <taxon>Cellulosilyticaceae</taxon>
        <taxon>Holtiella</taxon>
    </lineage>
</organism>
<dbReference type="InterPro" id="IPR036237">
    <property type="entry name" value="Xyl_isomerase-like_sf"/>
</dbReference>
<dbReference type="EMBL" id="JAQIFT010000053">
    <property type="protein sequence ID" value="MDA3732717.1"/>
    <property type="molecule type" value="Genomic_DNA"/>
</dbReference>
<dbReference type="AlphaFoldDB" id="A0AA42DPP7"/>
<dbReference type="InterPro" id="IPR013022">
    <property type="entry name" value="Xyl_isomerase-like_TIM-brl"/>
</dbReference>
<dbReference type="Gene3D" id="3.20.20.150">
    <property type="entry name" value="Divalent-metal-dependent TIM barrel enzymes"/>
    <property type="match status" value="1"/>
</dbReference>
<dbReference type="SUPFAM" id="SSF51658">
    <property type="entry name" value="Xylose isomerase-like"/>
    <property type="match status" value="1"/>
</dbReference>
<reference evidence="2" key="1">
    <citation type="journal article" date="2023" name="Int. J. Syst. Evol. Microbiol.">
        <title>&lt;i&gt;Holtiella tumoricola&lt;/i&gt; gen. nov. sp. nov., isolated from a human clinical sample.</title>
        <authorList>
            <person name="Allen-Vercoe E."/>
            <person name="Daigneault M.C."/>
            <person name="Vancuren S.J."/>
            <person name="Cochrane K."/>
            <person name="O'Neal L.L."/>
            <person name="Sankaranarayanan K."/>
            <person name="Lawson P.A."/>
        </authorList>
    </citation>
    <scope>NUCLEOTIDE SEQUENCE</scope>
    <source>
        <strain evidence="2">CC70A</strain>
    </source>
</reference>
<dbReference type="Pfam" id="PF01261">
    <property type="entry name" value="AP_endonuc_2"/>
    <property type="match status" value="1"/>
</dbReference>
<dbReference type="GO" id="GO:0016853">
    <property type="term" value="F:isomerase activity"/>
    <property type="evidence" value="ECO:0007669"/>
    <property type="project" value="UniProtKB-KW"/>
</dbReference>
<comment type="caution">
    <text evidence="2">The sequence shown here is derived from an EMBL/GenBank/DDBJ whole genome shotgun (WGS) entry which is preliminary data.</text>
</comment>
<dbReference type="PANTHER" id="PTHR12110">
    <property type="entry name" value="HYDROXYPYRUVATE ISOMERASE"/>
    <property type="match status" value="1"/>
</dbReference>
<protein>
    <submittedName>
        <fullName evidence="2">Sugar phosphate isomerase/epimerase</fullName>
    </submittedName>
</protein>
<evidence type="ECO:0000259" key="1">
    <source>
        <dbReference type="Pfam" id="PF01261"/>
    </source>
</evidence>
<accession>A0AA42DPP7</accession>
<dbReference type="Proteomes" id="UP001169242">
    <property type="component" value="Unassembled WGS sequence"/>
</dbReference>
<name>A0AA42DPP7_9FIRM</name>
<keyword evidence="2" id="KW-0413">Isomerase</keyword>
<evidence type="ECO:0000313" key="2">
    <source>
        <dbReference type="EMBL" id="MDA3732717.1"/>
    </source>
</evidence>
<feature type="domain" description="Xylose isomerase-like TIM barrel" evidence="1">
    <location>
        <begin position="20"/>
        <end position="248"/>
    </location>
</feature>
<dbReference type="InterPro" id="IPR050312">
    <property type="entry name" value="IolE/XylAMocC-like"/>
</dbReference>
<evidence type="ECO:0000313" key="3">
    <source>
        <dbReference type="Proteomes" id="UP001169242"/>
    </source>
</evidence>
<gene>
    <name evidence="2" type="ORF">PBV87_14635</name>
</gene>
<dbReference type="RefSeq" id="WP_271012741.1">
    <property type="nucleotide sequence ID" value="NZ_JAQIFT010000053.1"/>
</dbReference>
<proteinExistence type="predicted"/>
<sequence length="273" mass="31219">MLKVGARAHDYGRNVPEVLFKRIAEDGFEAVMLAFQKAILGINSYFDVTDQLIERTKVALDVNGIEIQTLGVYMELGIIDEEVRKEAVKNFIQGIHIAKKMGVSKVATETTSMHKQPQATRQEAYRQLSKSMKEILPEAERLEIYVCVEPVFYHTLNTPELAREFLDTMKSEYLKITFDAVNLLRASQVSTQHDLWDKTFNLLGNEIEVVHMKGVTINEKGTLQKANFKNSVVDYPYIVKKLKELGKPLHIIREEVEVLNGKEEAMFLKKLCQ</sequence>